<dbReference type="RefSeq" id="WP_004953728.1">
    <property type="nucleotide sequence ID" value="NZ_AORZ01000153.1"/>
</dbReference>
<dbReference type="Pfam" id="PF01266">
    <property type="entry name" value="DAO"/>
    <property type="match status" value="1"/>
</dbReference>
<dbReference type="PANTHER" id="PTHR13847">
    <property type="entry name" value="SARCOSINE DEHYDROGENASE-RELATED"/>
    <property type="match status" value="1"/>
</dbReference>
<dbReference type="InterPro" id="IPR006076">
    <property type="entry name" value="FAD-dep_OxRdtase"/>
</dbReference>
<dbReference type="STRING" id="1223523.H340_28767"/>
<dbReference type="eggNOG" id="COG0665">
    <property type="taxonomic scope" value="Bacteria"/>
</dbReference>
<evidence type="ECO:0000256" key="1">
    <source>
        <dbReference type="ARBA" id="ARBA00023002"/>
    </source>
</evidence>
<dbReference type="SUPFAM" id="SSF51905">
    <property type="entry name" value="FAD/NAD(P)-binding domain"/>
    <property type="match status" value="1"/>
</dbReference>
<dbReference type="GO" id="GO:0016491">
    <property type="term" value="F:oxidoreductase activity"/>
    <property type="evidence" value="ECO:0007669"/>
    <property type="project" value="UniProtKB-KW"/>
</dbReference>
<dbReference type="Proteomes" id="UP000011740">
    <property type="component" value="Unassembled WGS sequence"/>
</dbReference>
<gene>
    <name evidence="3" type="ORF">H340_28767</name>
</gene>
<evidence type="ECO:0000313" key="4">
    <source>
        <dbReference type="Proteomes" id="UP000011740"/>
    </source>
</evidence>
<keyword evidence="1" id="KW-0560">Oxidoreductase</keyword>
<dbReference type="EMBL" id="AORZ01000153">
    <property type="protein sequence ID" value="EME96977.1"/>
    <property type="molecule type" value="Genomic_DNA"/>
</dbReference>
<dbReference type="PANTHER" id="PTHR13847:SF287">
    <property type="entry name" value="FAD-DEPENDENT OXIDOREDUCTASE DOMAIN-CONTAINING PROTEIN 1"/>
    <property type="match status" value="1"/>
</dbReference>
<dbReference type="GO" id="GO:0005737">
    <property type="term" value="C:cytoplasm"/>
    <property type="evidence" value="ECO:0007669"/>
    <property type="project" value="TreeGrafter"/>
</dbReference>
<name>M3ATR6_STRM1</name>
<evidence type="ECO:0000313" key="3">
    <source>
        <dbReference type="EMBL" id="EME96977.1"/>
    </source>
</evidence>
<dbReference type="AlphaFoldDB" id="M3ATR6"/>
<reference evidence="3 4" key="1">
    <citation type="journal article" date="2013" name="Genome Announc.">
        <title>Whole-Genome Shotgun Assembly and Analysis of the Genome of Streptomyces mobaraensis DSM 40847, a Strain for Industrial Production of Microbial Transglutaminase.</title>
        <authorList>
            <person name="Yang H."/>
            <person name="He T."/>
            <person name="Wu W."/>
            <person name="Zhu W."/>
            <person name="Lu B."/>
            <person name="Sun W."/>
        </authorList>
    </citation>
    <scope>NUCLEOTIDE SEQUENCE [LARGE SCALE GENOMIC DNA]</scope>
    <source>
        <strain evidence="3 4">DSM 40847</strain>
    </source>
</reference>
<feature type="domain" description="FAD dependent oxidoreductase" evidence="2">
    <location>
        <begin position="19"/>
        <end position="369"/>
    </location>
</feature>
<organism evidence="3 4">
    <name type="scientific">Streptomyces mobaraensis (strain ATCC 29032 / DSM 40847 / JCM 4168 / NBRC 13819 / NCIMB 11159 / IPCR 16-22)</name>
    <dbReference type="NCBI Taxonomy" id="1223523"/>
    <lineage>
        <taxon>Bacteria</taxon>
        <taxon>Bacillati</taxon>
        <taxon>Actinomycetota</taxon>
        <taxon>Actinomycetes</taxon>
        <taxon>Kitasatosporales</taxon>
        <taxon>Streptomycetaceae</taxon>
        <taxon>Streptomyces</taxon>
    </lineage>
</organism>
<comment type="caution">
    <text evidence="3">The sequence shown here is derived from an EMBL/GenBank/DDBJ whole genome shotgun (WGS) entry which is preliminary data.</text>
</comment>
<evidence type="ECO:0000259" key="2">
    <source>
        <dbReference type="Pfam" id="PF01266"/>
    </source>
</evidence>
<dbReference type="InterPro" id="IPR036188">
    <property type="entry name" value="FAD/NAD-bd_sf"/>
</dbReference>
<sequence length="375" mass="37928">MTTPVTATGGRATTDATADVAVVGAGVIGLATAERLTARGHSVIVIDDRGVAGGVTGASGGLVRALDPASAGVDAPSAASEWAAEGLGRYLRRGGHGRWPAVREHGSLTLFAADAAGRAAAGAERVRAAGFPAEVLDAREIAAAFPGLAPPEGMIGVHEPRAGWLPARAVAEAMLRDADTVTVLRARALEITTARARVTGVRTTDGFVAAGAVLLAAGVGSTALARTAGVELPLRTRSVSFCVFAPRVPVPGVLPAVLDTTTGGWLRRWDDGSAVLAGVPSRECDVPPVITQGVPDTEAKRVREVARYRCPALGDADVVGGVTAFDALAPEGEGAVTVWPEPRGLVTAVGWNGGGFKKAPAAGRYAADRIGEVIA</sequence>
<dbReference type="Gene3D" id="3.50.50.60">
    <property type="entry name" value="FAD/NAD(P)-binding domain"/>
    <property type="match status" value="1"/>
</dbReference>
<protein>
    <submittedName>
        <fullName evidence="3">FAD dependent oxidoreductase</fullName>
    </submittedName>
</protein>
<dbReference type="PATRIC" id="fig|1223523.3.peg.5832"/>
<dbReference type="Gene3D" id="3.30.9.10">
    <property type="entry name" value="D-Amino Acid Oxidase, subunit A, domain 2"/>
    <property type="match status" value="1"/>
</dbReference>
<proteinExistence type="predicted"/>
<accession>M3ATR6</accession>